<dbReference type="GO" id="GO:0005524">
    <property type="term" value="F:ATP binding"/>
    <property type="evidence" value="ECO:0007669"/>
    <property type="project" value="UniProtKB-KW"/>
</dbReference>
<protein>
    <submittedName>
        <fullName evidence="11">Oligopeptide/dipeptide transporter, C-terminal region family protein</fullName>
    </submittedName>
</protein>
<sequence>MLFISHDLSVVRHLCDRVVVMHHGKIVEEGTVSQIFTQPKQPYTRMLLDAVPKLAW</sequence>
<evidence type="ECO:0000256" key="6">
    <source>
        <dbReference type="ARBA" id="ARBA00022741"/>
    </source>
</evidence>
<evidence type="ECO:0000256" key="2">
    <source>
        <dbReference type="ARBA" id="ARBA00005417"/>
    </source>
</evidence>
<dbReference type="InterPro" id="IPR027417">
    <property type="entry name" value="P-loop_NTPase"/>
</dbReference>
<evidence type="ECO:0000256" key="7">
    <source>
        <dbReference type="ARBA" id="ARBA00022840"/>
    </source>
</evidence>
<keyword evidence="8" id="KW-1278">Translocase</keyword>
<name>A0A256GEG6_9HYPH</name>
<evidence type="ECO:0000259" key="10">
    <source>
        <dbReference type="Pfam" id="PF08352"/>
    </source>
</evidence>
<dbReference type="Gene3D" id="3.40.50.300">
    <property type="entry name" value="P-loop containing nucleotide triphosphate hydrolases"/>
    <property type="match status" value="1"/>
</dbReference>
<evidence type="ECO:0000256" key="1">
    <source>
        <dbReference type="ARBA" id="ARBA00004417"/>
    </source>
</evidence>
<dbReference type="Proteomes" id="UP000216363">
    <property type="component" value="Unassembled WGS sequence"/>
</dbReference>
<feature type="domain" description="Oligopeptide/dipeptide ABC transporter C-terminal" evidence="10">
    <location>
        <begin position="27"/>
        <end position="54"/>
    </location>
</feature>
<keyword evidence="5" id="KW-0997">Cell inner membrane</keyword>
<dbReference type="Pfam" id="PF08352">
    <property type="entry name" value="oligo_HPY"/>
    <property type="match status" value="1"/>
</dbReference>
<dbReference type="SUPFAM" id="SSF52540">
    <property type="entry name" value="P-loop containing nucleoside triphosphate hydrolases"/>
    <property type="match status" value="1"/>
</dbReference>
<evidence type="ECO:0000256" key="3">
    <source>
        <dbReference type="ARBA" id="ARBA00022448"/>
    </source>
</evidence>
<evidence type="ECO:0000256" key="4">
    <source>
        <dbReference type="ARBA" id="ARBA00022475"/>
    </source>
</evidence>
<gene>
    <name evidence="11" type="ORF">CES86_4337</name>
</gene>
<accession>A0A256GEG6</accession>
<keyword evidence="6" id="KW-0547">Nucleotide-binding</keyword>
<evidence type="ECO:0000256" key="8">
    <source>
        <dbReference type="ARBA" id="ARBA00022967"/>
    </source>
</evidence>
<comment type="similarity">
    <text evidence="2">Belongs to the ABC transporter superfamily.</text>
</comment>
<dbReference type="EMBL" id="NNRN01000058">
    <property type="protein sequence ID" value="OYR25408.1"/>
    <property type="molecule type" value="Genomic_DNA"/>
</dbReference>
<proteinExistence type="inferred from homology"/>
<evidence type="ECO:0000313" key="12">
    <source>
        <dbReference type="Proteomes" id="UP000216363"/>
    </source>
</evidence>
<dbReference type="PANTHER" id="PTHR43776">
    <property type="entry name" value="TRANSPORT ATP-BINDING PROTEIN"/>
    <property type="match status" value="1"/>
</dbReference>
<dbReference type="AlphaFoldDB" id="A0A256GEG6"/>
<evidence type="ECO:0000256" key="9">
    <source>
        <dbReference type="ARBA" id="ARBA00023136"/>
    </source>
</evidence>
<keyword evidence="9" id="KW-0472">Membrane</keyword>
<reference evidence="11 12" key="1">
    <citation type="submission" date="2017-07" db="EMBL/GenBank/DDBJ databases">
        <title>Draft genome of Ochrobactrum lupini type strain LUP21.</title>
        <authorList>
            <person name="Krzyzanowska D.M."/>
            <person name="Jafra S."/>
        </authorList>
    </citation>
    <scope>NUCLEOTIDE SEQUENCE [LARGE SCALE GENOMIC DNA]</scope>
    <source>
        <strain evidence="11 12">LUP21</strain>
    </source>
</reference>
<dbReference type="InterPro" id="IPR050319">
    <property type="entry name" value="ABC_transp_ATP-bind"/>
</dbReference>
<evidence type="ECO:0000256" key="5">
    <source>
        <dbReference type="ARBA" id="ARBA00022519"/>
    </source>
</evidence>
<comment type="caution">
    <text evidence="11">The sequence shown here is derived from an EMBL/GenBank/DDBJ whole genome shotgun (WGS) entry which is preliminary data.</text>
</comment>
<evidence type="ECO:0000313" key="11">
    <source>
        <dbReference type="EMBL" id="OYR25408.1"/>
    </source>
</evidence>
<dbReference type="GO" id="GO:0015833">
    <property type="term" value="P:peptide transport"/>
    <property type="evidence" value="ECO:0007669"/>
    <property type="project" value="InterPro"/>
</dbReference>
<keyword evidence="7" id="KW-0067">ATP-binding</keyword>
<dbReference type="InterPro" id="IPR013563">
    <property type="entry name" value="Oligopep_ABC_C"/>
</dbReference>
<comment type="subcellular location">
    <subcellularLocation>
        <location evidence="1">Cell inner membrane</location>
        <topology evidence="1">Peripheral membrane protein</topology>
    </subcellularLocation>
</comment>
<dbReference type="PANTHER" id="PTHR43776:SF7">
    <property type="entry name" value="D,D-DIPEPTIDE TRANSPORT ATP-BINDING PROTEIN DDPF-RELATED"/>
    <property type="match status" value="1"/>
</dbReference>
<organism evidence="11 12">
    <name type="scientific">Brucella lupini</name>
    <dbReference type="NCBI Taxonomy" id="255457"/>
    <lineage>
        <taxon>Bacteria</taxon>
        <taxon>Pseudomonadati</taxon>
        <taxon>Pseudomonadota</taxon>
        <taxon>Alphaproteobacteria</taxon>
        <taxon>Hyphomicrobiales</taxon>
        <taxon>Brucellaceae</taxon>
        <taxon>Brucella/Ochrobactrum group</taxon>
        <taxon>Brucella</taxon>
    </lineage>
</organism>
<keyword evidence="4" id="KW-1003">Cell membrane</keyword>
<dbReference type="GO" id="GO:0005886">
    <property type="term" value="C:plasma membrane"/>
    <property type="evidence" value="ECO:0007669"/>
    <property type="project" value="UniProtKB-SubCell"/>
</dbReference>
<keyword evidence="3" id="KW-0813">Transport</keyword>